<dbReference type="Pfam" id="PF07670">
    <property type="entry name" value="Gate"/>
    <property type="match status" value="1"/>
</dbReference>
<feature type="transmembrane region" description="Helical" evidence="1">
    <location>
        <begin position="105"/>
        <end position="124"/>
    </location>
</feature>
<dbReference type="RefSeq" id="WP_281063650.1">
    <property type="nucleotide sequence ID" value="NZ_JAGGLI010000040.1"/>
</dbReference>
<keyword evidence="4" id="KW-1185">Reference proteome</keyword>
<feature type="transmembrane region" description="Helical" evidence="1">
    <location>
        <begin position="219"/>
        <end position="241"/>
    </location>
</feature>
<dbReference type="EMBL" id="JAGGLI010000040">
    <property type="protein sequence ID" value="MBP2028772.1"/>
    <property type="molecule type" value="Genomic_DNA"/>
</dbReference>
<proteinExistence type="predicted"/>
<feature type="transmembrane region" description="Helical" evidence="1">
    <location>
        <begin position="144"/>
        <end position="172"/>
    </location>
</feature>
<keyword evidence="1" id="KW-0472">Membrane</keyword>
<sequence>MISEKINSGNQEEIETSKNFIKFIIPSLLGILIFMSPIKIDGELTIPIAFFSDIFISFFGENLPLIVSTTIIISSILSVGFRFFNFGIINNNLFLKNLFKVSDSWLIVRAIGGLFAFSTIFEIGPDMIWSLDTGGLLLYDLMPILFTVFIFAGLFIPLLLDFGLLEFVGVLLNGFMRPVFTLPGRASVDCIASWLGDGTIGVLLTSKQYEEGYYSQREAAVIGTTFSVVSITFCLVVIAQVGLASMFFPFYLTILASGLFAAFIVPRIPPLSRKKDIYISDSKYEQSEIIPQNYNSFSWGLFKAMEKSNDNKGFLYYLKKGIENILDMWLGVLPVVMAMGTIALIIAEFTPVFRILGLPFIPLLNILSIPEATEASQALVVGFADMFLPSLLGSKIESELTRFVIACVSVTQLIYMSEVGGLLLGSKIPITIKELFIIFIERTLITLPIIALVAHILF</sequence>
<feature type="transmembrane region" description="Helical" evidence="1">
    <location>
        <begin position="20"/>
        <end position="37"/>
    </location>
</feature>
<feature type="transmembrane region" description="Helical" evidence="1">
    <location>
        <begin position="328"/>
        <end position="347"/>
    </location>
</feature>
<reference evidence="3 4" key="1">
    <citation type="submission" date="2021-03" db="EMBL/GenBank/DDBJ databases">
        <title>Genomic Encyclopedia of Type Strains, Phase IV (KMG-IV): sequencing the most valuable type-strain genomes for metagenomic binning, comparative biology and taxonomic classification.</title>
        <authorList>
            <person name="Goeker M."/>
        </authorList>
    </citation>
    <scope>NUCLEOTIDE SEQUENCE [LARGE SCALE GENOMIC DNA]</scope>
    <source>
        <strain evidence="3 4">DSM 27512</strain>
    </source>
</reference>
<feature type="transmembrane region" description="Helical" evidence="1">
    <location>
        <begin position="436"/>
        <end position="457"/>
    </location>
</feature>
<keyword evidence="1" id="KW-1133">Transmembrane helix</keyword>
<evidence type="ECO:0000313" key="4">
    <source>
        <dbReference type="Proteomes" id="UP001314903"/>
    </source>
</evidence>
<protein>
    <submittedName>
        <fullName evidence="3">Nucleoside recognition membrane protein YjiH</fullName>
    </submittedName>
</protein>
<feature type="transmembrane region" description="Helical" evidence="1">
    <location>
        <begin position="66"/>
        <end position="84"/>
    </location>
</feature>
<name>A0ABS4KLW2_9FIRM</name>
<evidence type="ECO:0000313" key="3">
    <source>
        <dbReference type="EMBL" id="MBP2028772.1"/>
    </source>
</evidence>
<accession>A0ABS4KLW2</accession>
<feature type="transmembrane region" description="Helical" evidence="1">
    <location>
        <begin position="403"/>
        <end position="424"/>
    </location>
</feature>
<dbReference type="InterPro" id="IPR011642">
    <property type="entry name" value="Gate_dom"/>
</dbReference>
<keyword evidence="1" id="KW-0812">Transmembrane</keyword>
<evidence type="ECO:0000259" key="2">
    <source>
        <dbReference type="Pfam" id="PF07670"/>
    </source>
</evidence>
<comment type="caution">
    <text evidence="3">The sequence shown here is derived from an EMBL/GenBank/DDBJ whole genome shotgun (WGS) entry which is preliminary data.</text>
</comment>
<dbReference type="Proteomes" id="UP001314903">
    <property type="component" value="Unassembled WGS sequence"/>
</dbReference>
<feature type="domain" description="Nucleoside transporter/FeoB GTPase Gate" evidence="2">
    <location>
        <begin position="145"/>
        <end position="242"/>
    </location>
</feature>
<gene>
    <name evidence="3" type="ORF">J2Z35_002602</name>
</gene>
<organism evidence="3 4">
    <name type="scientific">Acetoanaerobium pronyense</name>
    <dbReference type="NCBI Taxonomy" id="1482736"/>
    <lineage>
        <taxon>Bacteria</taxon>
        <taxon>Bacillati</taxon>
        <taxon>Bacillota</taxon>
        <taxon>Clostridia</taxon>
        <taxon>Peptostreptococcales</taxon>
        <taxon>Filifactoraceae</taxon>
        <taxon>Acetoanaerobium</taxon>
    </lineage>
</organism>
<evidence type="ECO:0000256" key="1">
    <source>
        <dbReference type="SAM" id="Phobius"/>
    </source>
</evidence>
<feature type="transmembrane region" description="Helical" evidence="1">
    <location>
        <begin position="247"/>
        <end position="265"/>
    </location>
</feature>